<dbReference type="InterPro" id="IPR038606">
    <property type="entry name" value="To_sf"/>
</dbReference>
<feature type="chain" id="PRO_5042889449" evidence="1">
    <location>
        <begin position="17"/>
        <end position="246"/>
    </location>
</feature>
<name>A0AAN7V8F4_9COLE</name>
<keyword evidence="1" id="KW-0732">Signal</keyword>
<dbReference type="InterPro" id="IPR010562">
    <property type="entry name" value="Haemolymph_juvenile_hormone-bd"/>
</dbReference>
<feature type="signal peptide" evidence="1">
    <location>
        <begin position="1"/>
        <end position="16"/>
    </location>
</feature>
<dbReference type="PANTHER" id="PTHR11008">
    <property type="entry name" value="PROTEIN TAKEOUT-LIKE PROTEIN"/>
    <property type="match status" value="1"/>
</dbReference>
<dbReference type="Pfam" id="PF06585">
    <property type="entry name" value="JHBP"/>
    <property type="match status" value="1"/>
</dbReference>
<evidence type="ECO:0000313" key="2">
    <source>
        <dbReference type="EMBL" id="KAK5638734.1"/>
    </source>
</evidence>
<evidence type="ECO:0000313" key="3">
    <source>
        <dbReference type="Proteomes" id="UP001329430"/>
    </source>
</evidence>
<organism evidence="2 3">
    <name type="scientific">Pyrocoelia pectoralis</name>
    <dbReference type="NCBI Taxonomy" id="417401"/>
    <lineage>
        <taxon>Eukaryota</taxon>
        <taxon>Metazoa</taxon>
        <taxon>Ecdysozoa</taxon>
        <taxon>Arthropoda</taxon>
        <taxon>Hexapoda</taxon>
        <taxon>Insecta</taxon>
        <taxon>Pterygota</taxon>
        <taxon>Neoptera</taxon>
        <taxon>Endopterygota</taxon>
        <taxon>Coleoptera</taxon>
        <taxon>Polyphaga</taxon>
        <taxon>Elateriformia</taxon>
        <taxon>Elateroidea</taxon>
        <taxon>Lampyridae</taxon>
        <taxon>Lampyrinae</taxon>
        <taxon>Pyrocoelia</taxon>
    </lineage>
</organism>
<dbReference type="PANTHER" id="PTHR11008:SF32">
    <property type="entry name" value="CIRCADIAN CLOCK-CONTROLLED PROTEIN DAYWAKE-RELATED"/>
    <property type="match status" value="1"/>
</dbReference>
<dbReference type="Gene3D" id="3.15.10.30">
    <property type="entry name" value="Haemolymph juvenile hormone binding protein"/>
    <property type="match status" value="1"/>
</dbReference>
<dbReference type="SMART" id="SM00700">
    <property type="entry name" value="JHBP"/>
    <property type="match status" value="1"/>
</dbReference>
<dbReference type="AlphaFoldDB" id="A0AAN7V8F4"/>
<protein>
    <submittedName>
        <fullName evidence="2">Uncharacterized protein</fullName>
    </submittedName>
</protein>
<comment type="caution">
    <text evidence="2">The sequence shown here is derived from an EMBL/GenBank/DDBJ whole genome shotgun (WGS) entry which is preliminary data.</text>
</comment>
<dbReference type="EMBL" id="JAVRBK010000010">
    <property type="protein sequence ID" value="KAK5638734.1"/>
    <property type="molecule type" value="Genomic_DNA"/>
</dbReference>
<dbReference type="Proteomes" id="UP001329430">
    <property type="component" value="Chromosome 10"/>
</dbReference>
<gene>
    <name evidence="2" type="ORF">RI129_013029</name>
</gene>
<proteinExistence type="predicted"/>
<dbReference type="GO" id="GO:0005615">
    <property type="term" value="C:extracellular space"/>
    <property type="evidence" value="ECO:0007669"/>
    <property type="project" value="TreeGrafter"/>
</dbReference>
<accession>A0AAN7V8F4</accession>
<evidence type="ECO:0000256" key="1">
    <source>
        <dbReference type="SAM" id="SignalP"/>
    </source>
</evidence>
<reference evidence="2 3" key="1">
    <citation type="journal article" date="2024" name="Insects">
        <title>An Improved Chromosome-Level Genome Assembly of the Firefly Pyrocoelia pectoralis.</title>
        <authorList>
            <person name="Fu X."/>
            <person name="Meyer-Rochow V.B."/>
            <person name="Ballantyne L."/>
            <person name="Zhu X."/>
        </authorList>
    </citation>
    <scope>NUCLEOTIDE SEQUENCE [LARGE SCALE GENOMIC DNA]</scope>
    <source>
        <strain evidence="2">XCY_ONT2</strain>
    </source>
</reference>
<keyword evidence="3" id="KW-1185">Reference proteome</keyword>
<sequence length="246" mass="27630">MNWIFSVIYLIGVTVGAQNLASKFKICSRSDPKINDCLESAINDALPVLSTDLSDYGLAPVIPMRVAKWTIHPVPPLTFEQSYENFELWNELQSKVSNVRAELSDTSFALTLNMVNSNVPLYADYNYRNAIFDNIDISSKGKYECLMKEYKATISFIGEIKKTAGVDYVVITNVTTISSNAEKLTFTYVSEGDPQVGNIITQKFNEEWYDILVLAKGNYSLIFSEAYKNAANSVFSLIPYNVLFPK</sequence>